<accession>A0A089NVB8</accession>
<sequence>MRSRPLKRAAISLSVNVIERAWNKAMRTCSSYLFGGACLNIG</sequence>
<reference evidence="1 2" key="1">
    <citation type="journal article" date="2014" name="PLoS ONE">
        <title>Genome Information of Methylobacterium oryzae, a Plant-Probiotic Methylotroph in the Phyllosphere.</title>
        <authorList>
            <person name="Kwak M.J."/>
            <person name="Jeong H."/>
            <person name="Madhaiyan M."/>
            <person name="Lee Y."/>
            <person name="Sa T.M."/>
            <person name="Oh T.K."/>
            <person name="Kim J.F."/>
        </authorList>
    </citation>
    <scope>NUCLEOTIDE SEQUENCE [LARGE SCALE GENOMIC DNA]</scope>
    <source>
        <strain evidence="1 2">CBMB20</strain>
    </source>
</reference>
<dbReference type="AlphaFoldDB" id="A0A089NVB8"/>
<proteinExistence type="predicted"/>
<name>A0A089NVB8_9HYPH</name>
<keyword evidence="2" id="KW-1185">Reference proteome</keyword>
<dbReference type="KEGG" id="mor:MOC_3577"/>
<dbReference type="Proteomes" id="UP000029492">
    <property type="component" value="Chromosome"/>
</dbReference>
<evidence type="ECO:0000313" key="2">
    <source>
        <dbReference type="Proteomes" id="UP000029492"/>
    </source>
</evidence>
<dbReference type="HOGENOM" id="CLU_3253970_0_0_5"/>
<dbReference type="EMBL" id="CP003811">
    <property type="protein sequence ID" value="AIQ91332.1"/>
    <property type="molecule type" value="Genomic_DNA"/>
</dbReference>
<organism evidence="1 2">
    <name type="scientific">Methylobacterium oryzae CBMB20</name>
    <dbReference type="NCBI Taxonomy" id="693986"/>
    <lineage>
        <taxon>Bacteria</taxon>
        <taxon>Pseudomonadati</taxon>
        <taxon>Pseudomonadota</taxon>
        <taxon>Alphaproteobacteria</taxon>
        <taxon>Hyphomicrobiales</taxon>
        <taxon>Methylobacteriaceae</taxon>
        <taxon>Methylobacterium</taxon>
    </lineage>
</organism>
<evidence type="ECO:0000313" key="1">
    <source>
        <dbReference type="EMBL" id="AIQ91332.1"/>
    </source>
</evidence>
<gene>
    <name evidence="1" type="ORF">MOC_3577</name>
</gene>
<protein>
    <submittedName>
        <fullName evidence="1">Protein of unassigned function</fullName>
    </submittedName>
</protein>